<dbReference type="EMBL" id="CP003639">
    <property type="protein sequence ID" value="AFM42117.1"/>
    <property type="molecule type" value="Genomic_DNA"/>
</dbReference>
<evidence type="ECO:0000256" key="1">
    <source>
        <dbReference type="SAM" id="Phobius"/>
    </source>
</evidence>
<reference evidence="2 3" key="1">
    <citation type="journal article" date="2012" name="J. Bacteriol.">
        <title>Complete genome sequences of Desulfosporosinus orientis DSM765T, Desulfosporosinus youngiae DSM17734T, Desulfosporosinus meridiei DSM13257T, and Desulfosporosinus acidiphilus DSM22704T.</title>
        <authorList>
            <person name="Pester M."/>
            <person name="Brambilla E."/>
            <person name="Alazard D."/>
            <person name="Rattei T."/>
            <person name="Weinmaier T."/>
            <person name="Han J."/>
            <person name="Lucas S."/>
            <person name="Lapidus A."/>
            <person name="Cheng J.F."/>
            <person name="Goodwin L."/>
            <person name="Pitluck S."/>
            <person name="Peters L."/>
            <person name="Ovchinnikova G."/>
            <person name="Teshima H."/>
            <person name="Detter J.C."/>
            <person name="Han C.S."/>
            <person name="Tapia R."/>
            <person name="Land M.L."/>
            <person name="Hauser L."/>
            <person name="Kyrpides N.C."/>
            <person name="Ivanova N.N."/>
            <person name="Pagani I."/>
            <person name="Huntmann M."/>
            <person name="Wei C.L."/>
            <person name="Davenport K.W."/>
            <person name="Daligault H."/>
            <person name="Chain P.S."/>
            <person name="Chen A."/>
            <person name="Mavromatis K."/>
            <person name="Markowitz V."/>
            <person name="Szeto E."/>
            <person name="Mikhailova N."/>
            <person name="Pati A."/>
            <person name="Wagner M."/>
            <person name="Woyke T."/>
            <person name="Ollivier B."/>
            <person name="Klenk H.P."/>
            <person name="Spring S."/>
            <person name="Loy A."/>
        </authorList>
    </citation>
    <scope>NUCLEOTIDE SEQUENCE [LARGE SCALE GENOMIC DNA]</scope>
    <source>
        <strain evidence="3">DSM 22704 / JCM 16185 / SJ4</strain>
    </source>
</reference>
<accession>I4D8J3</accession>
<dbReference type="OrthoDB" id="1797090at2"/>
<keyword evidence="1" id="KW-0812">Transmembrane</keyword>
<keyword evidence="3" id="KW-1185">Reference proteome</keyword>
<evidence type="ECO:0000313" key="3">
    <source>
        <dbReference type="Proteomes" id="UP000002892"/>
    </source>
</evidence>
<dbReference type="KEGG" id="dai:Desaci_3216"/>
<keyword evidence="1" id="KW-1133">Transmembrane helix</keyword>
<feature type="transmembrane region" description="Helical" evidence="1">
    <location>
        <begin position="6"/>
        <end position="27"/>
    </location>
</feature>
<proteinExistence type="predicted"/>
<keyword evidence="1" id="KW-0472">Membrane</keyword>
<dbReference type="RefSeq" id="WP_014828106.1">
    <property type="nucleotide sequence ID" value="NC_018068.1"/>
</dbReference>
<protein>
    <submittedName>
        <fullName evidence="2">Uncharacterized protein</fullName>
    </submittedName>
</protein>
<organism evidence="2 3">
    <name type="scientific">Desulfosporosinus acidiphilus (strain DSM 22704 / JCM 16185 / SJ4)</name>
    <dbReference type="NCBI Taxonomy" id="646529"/>
    <lineage>
        <taxon>Bacteria</taxon>
        <taxon>Bacillati</taxon>
        <taxon>Bacillota</taxon>
        <taxon>Clostridia</taxon>
        <taxon>Eubacteriales</taxon>
        <taxon>Desulfitobacteriaceae</taxon>
        <taxon>Desulfosporosinus</taxon>
    </lineage>
</organism>
<dbReference type="AlphaFoldDB" id="I4D8J3"/>
<evidence type="ECO:0000313" key="2">
    <source>
        <dbReference type="EMBL" id="AFM42117.1"/>
    </source>
</evidence>
<name>I4D8J3_DESAJ</name>
<dbReference type="HOGENOM" id="CLU_124880_0_0_9"/>
<sequence length="173" mass="19428">MTKRRVLIISFVAVIIFGLLIGGKILYQKQWIDSSILTQSQKISGIVSVKTVQGDGQAELDVTTQHIANLRQVSLSLETIVGKEPIRYLDHRNASLTTLFDQMQFPIQEGITRGNFTEMQQSIQTMAKKAGVQVQLQMDSDNIYVLLEQGKAQLIEVVERHDQGQFLPSKELS</sequence>
<dbReference type="STRING" id="646529.Desaci_3216"/>
<dbReference type="eggNOG" id="ENOG5031G0S">
    <property type="taxonomic scope" value="Bacteria"/>
</dbReference>
<dbReference type="Proteomes" id="UP000002892">
    <property type="component" value="Chromosome"/>
</dbReference>
<gene>
    <name evidence="2" type="ordered locus">Desaci_3216</name>
</gene>